<evidence type="ECO:0000256" key="3">
    <source>
        <dbReference type="ARBA" id="ARBA00022989"/>
    </source>
</evidence>
<evidence type="ECO:0000259" key="7">
    <source>
        <dbReference type="PROSITE" id="PS50850"/>
    </source>
</evidence>
<proteinExistence type="predicted"/>
<dbReference type="Gene3D" id="1.20.1250.20">
    <property type="entry name" value="MFS general substrate transporter like domains"/>
    <property type="match status" value="1"/>
</dbReference>
<protein>
    <submittedName>
        <fullName evidence="9">Organic cation transporter protein</fullName>
    </submittedName>
</protein>
<keyword evidence="3 6" id="KW-1133">Transmembrane helix</keyword>
<dbReference type="Proteomes" id="UP000694888">
    <property type="component" value="Unplaced"/>
</dbReference>
<feature type="transmembrane region" description="Helical" evidence="6">
    <location>
        <begin position="259"/>
        <end position="280"/>
    </location>
</feature>
<feature type="domain" description="Major facilitator superfamily (MFS) profile" evidence="7">
    <location>
        <begin position="70"/>
        <end position="576"/>
    </location>
</feature>
<feature type="transmembrane region" description="Helical" evidence="6">
    <location>
        <begin position="168"/>
        <end position="188"/>
    </location>
</feature>
<gene>
    <name evidence="9" type="primary">LOC101861704</name>
</gene>
<feature type="transmembrane region" description="Helical" evidence="6">
    <location>
        <begin position="68"/>
        <end position="87"/>
    </location>
</feature>
<dbReference type="Pfam" id="PF07690">
    <property type="entry name" value="MFS_1"/>
    <property type="match status" value="1"/>
</dbReference>
<evidence type="ECO:0000313" key="9">
    <source>
        <dbReference type="RefSeq" id="XP_005090349.2"/>
    </source>
</evidence>
<organism evidence="8 9">
    <name type="scientific">Aplysia californica</name>
    <name type="common">California sea hare</name>
    <dbReference type="NCBI Taxonomy" id="6500"/>
    <lineage>
        <taxon>Eukaryota</taxon>
        <taxon>Metazoa</taxon>
        <taxon>Spiralia</taxon>
        <taxon>Lophotrochozoa</taxon>
        <taxon>Mollusca</taxon>
        <taxon>Gastropoda</taxon>
        <taxon>Heterobranchia</taxon>
        <taxon>Euthyneura</taxon>
        <taxon>Tectipleura</taxon>
        <taxon>Aplysiida</taxon>
        <taxon>Aplysioidea</taxon>
        <taxon>Aplysiidae</taxon>
        <taxon>Aplysia</taxon>
    </lineage>
</organism>
<keyword evidence="2 6" id="KW-0812">Transmembrane</keyword>
<dbReference type="InterPro" id="IPR020846">
    <property type="entry name" value="MFS_dom"/>
</dbReference>
<name>A0ABM0JC83_APLCA</name>
<feature type="transmembrane region" description="Helical" evidence="6">
    <location>
        <begin position="200"/>
        <end position="223"/>
    </location>
</feature>
<dbReference type="RefSeq" id="XP_005090349.2">
    <property type="nucleotide sequence ID" value="XM_005090292.3"/>
</dbReference>
<dbReference type="PANTHER" id="PTHR24064">
    <property type="entry name" value="SOLUTE CARRIER FAMILY 22 MEMBER"/>
    <property type="match status" value="1"/>
</dbReference>
<evidence type="ECO:0000256" key="5">
    <source>
        <dbReference type="SAM" id="MobiDB-lite"/>
    </source>
</evidence>
<sequence length="596" mass="66382">MFSESSAEAEAELLSKDLTKGGVQTRDHVFTLADMPKYSADNSDDVVNSADEVDQLQQQLGGYGRYQILIYVLIGLVYMRGGWHVWIPGLQAYDPGYHCAATPGLHLNESVPGKMEKGVWEWDTCKQYTNYSVNNHTEPCTNGWVYLFEDPDTTSIVSDFDLVCDRDYLVTLTSTIYMVGTTCSVIFLTPLSDRFGTKRVMLVCLWLQAIVGTALVWSGNIIVYSVFKFFIGLFNMTIALCAYVLMTETFDAAHREPPTIFMQFFWAMGIMSLALFGYLLPDWGHLELVIALPINLLSFFYIWLIPDSLPWLLSKGRTGKAKDVILRFLRVNNLPDIPLLDKTLDKFRKQKDEFDIKNTGGQKAPVSADESQSITGENGGDGRLYTMLDLFKTPRMRINSLLMFYLFLVNALAYIGIMYTSPDLNGNRFLNLFLLGVVEVPAYITCFFANRFIGRRKTICGFLFVCGVANIAALLLPATAGDGSSLEWLQITLVMIGKFAVTGSYSTIYLYAAEVFPTVIRNQAIGASSFFENIGSVAAPSMVLVNDQVNHLPLGIFGGMTVVGAALVLLLPETHNRPLPHTIEEVEQNGANKAER</sequence>
<feature type="transmembrane region" description="Helical" evidence="6">
    <location>
        <begin position="459"/>
        <end position="476"/>
    </location>
</feature>
<comment type="subcellular location">
    <subcellularLocation>
        <location evidence="1">Membrane</location>
        <topology evidence="1">Multi-pass membrane protein</topology>
    </subcellularLocation>
</comment>
<dbReference type="CDD" id="cd17317">
    <property type="entry name" value="MFS_SLC22"/>
    <property type="match status" value="1"/>
</dbReference>
<dbReference type="PROSITE" id="PS50850">
    <property type="entry name" value="MFS"/>
    <property type="match status" value="1"/>
</dbReference>
<feature type="transmembrane region" description="Helical" evidence="6">
    <location>
        <begin position="229"/>
        <end position="247"/>
    </location>
</feature>
<dbReference type="SUPFAM" id="SSF103473">
    <property type="entry name" value="MFS general substrate transporter"/>
    <property type="match status" value="1"/>
</dbReference>
<accession>A0ABM0JC83</accession>
<reference evidence="9" key="1">
    <citation type="submission" date="2025-08" db="UniProtKB">
        <authorList>
            <consortium name="RefSeq"/>
        </authorList>
    </citation>
    <scope>IDENTIFICATION</scope>
</reference>
<dbReference type="GeneID" id="101861704"/>
<feature type="transmembrane region" description="Helical" evidence="6">
    <location>
        <begin position="401"/>
        <end position="420"/>
    </location>
</feature>
<feature type="transmembrane region" description="Helical" evidence="6">
    <location>
        <begin position="551"/>
        <end position="571"/>
    </location>
</feature>
<keyword evidence="4 6" id="KW-0472">Membrane</keyword>
<evidence type="ECO:0000313" key="8">
    <source>
        <dbReference type="Proteomes" id="UP000694888"/>
    </source>
</evidence>
<evidence type="ECO:0000256" key="4">
    <source>
        <dbReference type="ARBA" id="ARBA00023136"/>
    </source>
</evidence>
<feature type="transmembrane region" description="Helical" evidence="6">
    <location>
        <begin position="488"/>
        <end position="512"/>
    </location>
</feature>
<evidence type="ECO:0000256" key="2">
    <source>
        <dbReference type="ARBA" id="ARBA00022692"/>
    </source>
</evidence>
<dbReference type="InterPro" id="IPR011701">
    <property type="entry name" value="MFS"/>
</dbReference>
<feature type="transmembrane region" description="Helical" evidence="6">
    <location>
        <begin position="286"/>
        <end position="305"/>
    </location>
</feature>
<feature type="transmembrane region" description="Helical" evidence="6">
    <location>
        <begin position="432"/>
        <end position="452"/>
    </location>
</feature>
<keyword evidence="8" id="KW-1185">Reference proteome</keyword>
<feature type="region of interest" description="Disordered" evidence="5">
    <location>
        <begin position="357"/>
        <end position="377"/>
    </location>
</feature>
<evidence type="ECO:0000256" key="1">
    <source>
        <dbReference type="ARBA" id="ARBA00004141"/>
    </source>
</evidence>
<evidence type="ECO:0000256" key="6">
    <source>
        <dbReference type="SAM" id="Phobius"/>
    </source>
</evidence>
<dbReference type="InterPro" id="IPR036259">
    <property type="entry name" value="MFS_trans_sf"/>
</dbReference>